<dbReference type="PANTHER" id="PTHR40070:SF1">
    <property type="entry name" value="UPF0478 PROTEIN YTXG"/>
    <property type="match status" value="1"/>
</dbReference>
<keyword evidence="1" id="KW-0472">Membrane</keyword>
<proteinExistence type="predicted"/>
<evidence type="ECO:0000313" key="3">
    <source>
        <dbReference type="Proteomes" id="UP001056756"/>
    </source>
</evidence>
<evidence type="ECO:0000256" key="1">
    <source>
        <dbReference type="SAM" id="Phobius"/>
    </source>
</evidence>
<dbReference type="InterPro" id="IPR009293">
    <property type="entry name" value="UPF0478"/>
</dbReference>
<dbReference type="AlphaFoldDB" id="A0A9J6ZGM2"/>
<keyword evidence="1" id="KW-1133">Transmembrane helix</keyword>
<accession>A0A9J6ZGM2</accession>
<dbReference type="PANTHER" id="PTHR40070">
    <property type="entry name" value="UPF0478 PROTEIN YTXG"/>
    <property type="match status" value="1"/>
</dbReference>
<feature type="transmembrane region" description="Helical" evidence="1">
    <location>
        <begin position="6"/>
        <end position="30"/>
    </location>
</feature>
<sequence length="150" mass="16833">MDLFIQIGMIIITIAFIILMYSIVQTLKVLKAAIEEMRLMIGQVRTDVSHISEDMKEAIHNTNEMTLDVRKKLSSLNILFATVNDIGQAVHSFTGIAKESAASLATTLKKDQRQTVQSDHNKAKSNDGISTAIIDTIISSLRIWKRVKRY</sequence>
<keyword evidence="1" id="KW-0812">Transmembrane</keyword>
<dbReference type="KEGG" id="plig:NAG76_01780"/>
<gene>
    <name evidence="2" type="ORF">NAG76_01780</name>
</gene>
<dbReference type="Proteomes" id="UP001056756">
    <property type="component" value="Chromosome"/>
</dbReference>
<protein>
    <submittedName>
        <fullName evidence="2">DUF948 domain-containing protein</fullName>
    </submittedName>
</protein>
<name>A0A9J6ZGM2_9BACL</name>
<evidence type="ECO:0000313" key="2">
    <source>
        <dbReference type="EMBL" id="URN95016.1"/>
    </source>
</evidence>
<dbReference type="Pfam" id="PF06103">
    <property type="entry name" value="DUF948"/>
    <property type="match status" value="1"/>
</dbReference>
<organism evidence="2 3">
    <name type="scientific">Candidatus Pristimantibacillus lignocellulolyticus</name>
    <dbReference type="NCBI Taxonomy" id="2994561"/>
    <lineage>
        <taxon>Bacteria</taxon>
        <taxon>Bacillati</taxon>
        <taxon>Bacillota</taxon>
        <taxon>Bacilli</taxon>
        <taxon>Bacillales</taxon>
        <taxon>Paenibacillaceae</taxon>
        <taxon>Candidatus Pristimantibacillus</taxon>
    </lineage>
</organism>
<dbReference type="EMBL" id="CP097899">
    <property type="protein sequence ID" value="URN95016.1"/>
    <property type="molecule type" value="Genomic_DNA"/>
</dbReference>
<reference evidence="2" key="1">
    <citation type="submission" date="2022-05" db="EMBL/GenBank/DDBJ databases">
        <title>Novel bacterial taxa in a minimal lignocellulolytic consortium and its capacity to transform plastics disclosed by genome-resolved metagenomics.</title>
        <authorList>
            <person name="Rodriguez C.A.D."/>
            <person name="Diaz-Garcia L."/>
            <person name="Herrera K."/>
            <person name="Tarazona N.A."/>
            <person name="Sproer C."/>
            <person name="Overmann J."/>
            <person name="Jimenez D.J."/>
        </authorList>
    </citation>
    <scope>NUCLEOTIDE SEQUENCE</scope>
    <source>
        <strain evidence="2">MAG5</strain>
    </source>
</reference>